<name>A0A7V0Z709_UNCW3</name>
<proteinExistence type="predicted"/>
<protein>
    <submittedName>
        <fullName evidence="1">Uncharacterized protein</fullName>
    </submittedName>
</protein>
<dbReference type="Pfam" id="PF20244">
    <property type="entry name" value="DUF6599"/>
    <property type="match status" value="1"/>
</dbReference>
<reference evidence="1" key="1">
    <citation type="journal article" date="2020" name="mSystems">
        <title>Genome- and Community-Level Interaction Insights into Carbon Utilization and Element Cycling Functions of Hydrothermarchaeota in Hydrothermal Sediment.</title>
        <authorList>
            <person name="Zhou Z."/>
            <person name="Liu Y."/>
            <person name="Xu W."/>
            <person name="Pan J."/>
            <person name="Luo Z.H."/>
            <person name="Li M."/>
        </authorList>
    </citation>
    <scope>NUCLEOTIDE SEQUENCE [LARGE SCALE GENOMIC DNA]</scope>
    <source>
        <strain evidence="1">SpSt-258</strain>
    </source>
</reference>
<sequence length="180" mass="20310">MKNKKSLLILISFIAMCVFCTKEEEKVLDVVDLIPQDNEISGWTRSSAMQIAENETQLYSLIDGEADDYVTRGFVKCAFQSYLDAQGLIELKLRIFDQGDSVNAKSVYDFKATGSATPWTDNNAGSEARYKMEGFSYTLEFWSERFYVYINIADNTQTGLDVAKLFALNVSEAIKNPSQK</sequence>
<evidence type="ECO:0000313" key="1">
    <source>
        <dbReference type="EMBL" id="HDY59750.1"/>
    </source>
</evidence>
<organism evidence="1">
    <name type="scientific">candidate division WOR-3 bacterium</name>
    <dbReference type="NCBI Taxonomy" id="2052148"/>
    <lineage>
        <taxon>Bacteria</taxon>
        <taxon>Bacteria division WOR-3</taxon>
    </lineage>
</organism>
<dbReference type="EMBL" id="DSKY01000021">
    <property type="protein sequence ID" value="HDY59750.1"/>
    <property type="molecule type" value="Genomic_DNA"/>
</dbReference>
<comment type="caution">
    <text evidence="1">The sequence shown here is derived from an EMBL/GenBank/DDBJ whole genome shotgun (WGS) entry which is preliminary data.</text>
</comment>
<dbReference type="InterPro" id="IPR046534">
    <property type="entry name" value="DUF6599"/>
</dbReference>
<accession>A0A7V0Z709</accession>
<dbReference type="AlphaFoldDB" id="A0A7V0Z709"/>
<gene>
    <name evidence="1" type="ORF">ENP86_09405</name>
</gene>